<feature type="region of interest" description="Disordered" evidence="1">
    <location>
        <begin position="151"/>
        <end position="183"/>
    </location>
</feature>
<name>A0AAE1CRF9_9GAST</name>
<dbReference type="EMBL" id="JAWDGP010007087">
    <property type="protein sequence ID" value="KAK3730249.1"/>
    <property type="molecule type" value="Genomic_DNA"/>
</dbReference>
<evidence type="ECO:0000313" key="3">
    <source>
        <dbReference type="Proteomes" id="UP001283361"/>
    </source>
</evidence>
<evidence type="ECO:0000313" key="2">
    <source>
        <dbReference type="EMBL" id="KAK3730249.1"/>
    </source>
</evidence>
<organism evidence="2 3">
    <name type="scientific">Elysia crispata</name>
    <name type="common">lettuce slug</name>
    <dbReference type="NCBI Taxonomy" id="231223"/>
    <lineage>
        <taxon>Eukaryota</taxon>
        <taxon>Metazoa</taxon>
        <taxon>Spiralia</taxon>
        <taxon>Lophotrochozoa</taxon>
        <taxon>Mollusca</taxon>
        <taxon>Gastropoda</taxon>
        <taxon>Heterobranchia</taxon>
        <taxon>Euthyneura</taxon>
        <taxon>Panpulmonata</taxon>
        <taxon>Sacoglossa</taxon>
        <taxon>Placobranchoidea</taxon>
        <taxon>Plakobranchidae</taxon>
        <taxon>Elysia</taxon>
    </lineage>
</organism>
<keyword evidence="3" id="KW-1185">Reference proteome</keyword>
<comment type="caution">
    <text evidence="2">The sequence shown here is derived from an EMBL/GenBank/DDBJ whole genome shotgun (WGS) entry which is preliminary data.</text>
</comment>
<gene>
    <name evidence="2" type="ORF">RRG08_034994</name>
</gene>
<dbReference type="Proteomes" id="UP001283361">
    <property type="component" value="Unassembled WGS sequence"/>
</dbReference>
<feature type="region of interest" description="Disordered" evidence="1">
    <location>
        <begin position="1"/>
        <end position="54"/>
    </location>
</feature>
<dbReference type="AlphaFoldDB" id="A0AAE1CRF9"/>
<reference evidence="2" key="1">
    <citation type="journal article" date="2023" name="G3 (Bethesda)">
        <title>A reference genome for the long-term kleptoplast-retaining sea slug Elysia crispata morphotype clarki.</title>
        <authorList>
            <person name="Eastman K.E."/>
            <person name="Pendleton A.L."/>
            <person name="Shaikh M.A."/>
            <person name="Suttiyut T."/>
            <person name="Ogas R."/>
            <person name="Tomko P."/>
            <person name="Gavelis G."/>
            <person name="Widhalm J.R."/>
            <person name="Wisecaver J.H."/>
        </authorList>
    </citation>
    <scope>NUCLEOTIDE SEQUENCE</scope>
    <source>
        <strain evidence="2">ECLA1</strain>
    </source>
</reference>
<sequence>MRLAHSQNTRIQTVEDRLNTRFRSSHEGLAPTSNNEEPSGVSSRSRSRPTGSEKYDNIAAYSSIEILKQYDHIKERLNRGHVPPYLKLNESSSGYKQDHRSTFKVISKYYPLRTKRESGSRTCSHFQNALTQPAHHIEVRKTPFRVVTFTHGPRRRGGNPSWGQDVPRHTDIPTWREQGLSDD</sequence>
<feature type="compositionally biased region" description="Polar residues" evidence="1">
    <location>
        <begin position="1"/>
        <end position="12"/>
    </location>
</feature>
<protein>
    <submittedName>
        <fullName evidence="2">Uncharacterized protein</fullName>
    </submittedName>
</protein>
<proteinExistence type="predicted"/>
<evidence type="ECO:0000256" key="1">
    <source>
        <dbReference type="SAM" id="MobiDB-lite"/>
    </source>
</evidence>
<feature type="compositionally biased region" description="Polar residues" evidence="1">
    <location>
        <begin position="31"/>
        <end position="41"/>
    </location>
</feature>
<accession>A0AAE1CRF9</accession>